<dbReference type="InterPro" id="IPR017871">
    <property type="entry name" value="ABC_transporter-like_CS"/>
</dbReference>
<keyword evidence="8" id="KW-0472">Membrane</keyword>
<evidence type="ECO:0000256" key="5">
    <source>
        <dbReference type="ARBA" id="ARBA00022741"/>
    </source>
</evidence>
<feature type="domain" description="ABC transporter" evidence="9">
    <location>
        <begin position="8"/>
        <end position="243"/>
    </location>
</feature>
<dbReference type="InterPro" id="IPR003439">
    <property type="entry name" value="ABC_transporter-like_ATP-bd"/>
</dbReference>
<dbReference type="EMBL" id="DTLS01000018">
    <property type="protein sequence ID" value="HGZ59663.1"/>
    <property type="molecule type" value="Genomic_DNA"/>
</dbReference>
<keyword evidence="7" id="KW-0029">Amino-acid transport</keyword>
<evidence type="ECO:0000256" key="2">
    <source>
        <dbReference type="ARBA" id="ARBA00005417"/>
    </source>
</evidence>
<evidence type="ECO:0000256" key="4">
    <source>
        <dbReference type="ARBA" id="ARBA00022475"/>
    </source>
</evidence>
<dbReference type="PROSITE" id="PS00211">
    <property type="entry name" value="ABC_TRANSPORTER_1"/>
    <property type="match status" value="1"/>
</dbReference>
<dbReference type="GO" id="GO:0015424">
    <property type="term" value="F:ABC-type amino acid transporter activity"/>
    <property type="evidence" value="ECO:0007669"/>
    <property type="project" value="InterPro"/>
</dbReference>
<sequence length="251" mass="27765">MNSNIPVLKVENLKKSYAGKIILDGVNLEVDKGETKVILGPSGVGKSTLLRCINMLTLPDSGKIWLEGVELTEPNTDINKMRQKIGFVFQDFNLFHHLTVLKNVTIGLTKVKKIPEEEAIKIAASALEKVHIPNTLWNKYPAQISGGEKQRVAIARALAMKPSIMLYDEPTSALDPQLVGEVLQVIKELSTAGMTSLIVTHELHFALEVANELLFIYNGKIVEQGPPEEVFANPKHDIVKKYIASIYSRKG</sequence>
<name>A0A7J3SK38_9CREN</name>
<dbReference type="PANTHER" id="PTHR43166">
    <property type="entry name" value="AMINO ACID IMPORT ATP-BINDING PROTEIN"/>
    <property type="match status" value="1"/>
</dbReference>
<keyword evidence="4" id="KW-1003">Cell membrane</keyword>
<comment type="similarity">
    <text evidence="2">Belongs to the ABC transporter superfamily.</text>
</comment>
<evidence type="ECO:0000256" key="8">
    <source>
        <dbReference type="ARBA" id="ARBA00023136"/>
    </source>
</evidence>
<evidence type="ECO:0000256" key="3">
    <source>
        <dbReference type="ARBA" id="ARBA00022448"/>
    </source>
</evidence>
<dbReference type="InterPro" id="IPR003593">
    <property type="entry name" value="AAA+_ATPase"/>
</dbReference>
<keyword evidence="5" id="KW-0547">Nucleotide-binding</keyword>
<dbReference type="GO" id="GO:0005886">
    <property type="term" value="C:plasma membrane"/>
    <property type="evidence" value="ECO:0007669"/>
    <property type="project" value="UniProtKB-SubCell"/>
</dbReference>
<accession>A0A7J3SK38</accession>
<evidence type="ECO:0000256" key="7">
    <source>
        <dbReference type="ARBA" id="ARBA00022970"/>
    </source>
</evidence>
<dbReference type="InterPro" id="IPR030679">
    <property type="entry name" value="ABC_ATPase_HisP-typ"/>
</dbReference>
<reference evidence="10" key="1">
    <citation type="journal article" date="2020" name="mSystems">
        <title>Genome- and Community-Level Interaction Insights into Carbon Utilization and Element Cycling Functions of Hydrothermarchaeota in Hydrothermal Sediment.</title>
        <authorList>
            <person name="Zhou Z."/>
            <person name="Liu Y."/>
            <person name="Xu W."/>
            <person name="Pan J."/>
            <person name="Luo Z.H."/>
            <person name="Li M."/>
        </authorList>
    </citation>
    <scope>NUCLEOTIDE SEQUENCE [LARGE SCALE GENOMIC DNA]</scope>
    <source>
        <strain evidence="10">SpSt-885</strain>
    </source>
</reference>
<dbReference type="Gene3D" id="3.40.50.300">
    <property type="entry name" value="P-loop containing nucleotide triphosphate hydrolases"/>
    <property type="match status" value="1"/>
</dbReference>
<dbReference type="GO" id="GO:0016887">
    <property type="term" value="F:ATP hydrolysis activity"/>
    <property type="evidence" value="ECO:0007669"/>
    <property type="project" value="InterPro"/>
</dbReference>
<dbReference type="Pfam" id="PF00005">
    <property type="entry name" value="ABC_tran"/>
    <property type="match status" value="1"/>
</dbReference>
<dbReference type="PIRSF" id="PIRSF039085">
    <property type="entry name" value="ABC_ATPase_HisP"/>
    <property type="match status" value="1"/>
</dbReference>
<comment type="subcellular location">
    <subcellularLocation>
        <location evidence="1">Cell membrane</location>
        <topology evidence="1">Peripheral membrane protein</topology>
    </subcellularLocation>
</comment>
<gene>
    <name evidence="10" type="ORF">ENW83_00420</name>
</gene>
<evidence type="ECO:0000256" key="6">
    <source>
        <dbReference type="ARBA" id="ARBA00022840"/>
    </source>
</evidence>
<dbReference type="SMART" id="SM00382">
    <property type="entry name" value="AAA"/>
    <property type="match status" value="1"/>
</dbReference>
<dbReference type="PANTHER" id="PTHR43166:SF9">
    <property type="entry name" value="GLUTAMATE_ASPARTATE IMPORT ATP-BINDING PROTEIN GLTL"/>
    <property type="match status" value="1"/>
</dbReference>
<dbReference type="SUPFAM" id="SSF52540">
    <property type="entry name" value="P-loop containing nucleoside triphosphate hydrolases"/>
    <property type="match status" value="1"/>
</dbReference>
<dbReference type="AlphaFoldDB" id="A0A7J3SK38"/>
<keyword evidence="6 10" id="KW-0067">ATP-binding</keyword>
<dbReference type="GO" id="GO:0005524">
    <property type="term" value="F:ATP binding"/>
    <property type="evidence" value="ECO:0007669"/>
    <property type="project" value="UniProtKB-KW"/>
</dbReference>
<proteinExistence type="inferred from homology"/>
<dbReference type="PROSITE" id="PS50893">
    <property type="entry name" value="ABC_TRANSPORTER_2"/>
    <property type="match status" value="1"/>
</dbReference>
<protein>
    <submittedName>
        <fullName evidence="10">Amino acid ABC transporter ATP-binding protein</fullName>
    </submittedName>
</protein>
<evidence type="ECO:0000256" key="1">
    <source>
        <dbReference type="ARBA" id="ARBA00004202"/>
    </source>
</evidence>
<keyword evidence="3" id="KW-0813">Transport</keyword>
<organism evidence="10">
    <name type="scientific">Fervidicoccus fontis</name>
    <dbReference type="NCBI Taxonomy" id="683846"/>
    <lineage>
        <taxon>Archaea</taxon>
        <taxon>Thermoproteota</taxon>
        <taxon>Thermoprotei</taxon>
        <taxon>Fervidicoccales</taxon>
        <taxon>Fervidicoccaceae</taxon>
        <taxon>Fervidicoccus</taxon>
    </lineage>
</organism>
<dbReference type="InterPro" id="IPR027417">
    <property type="entry name" value="P-loop_NTPase"/>
</dbReference>
<dbReference type="InterPro" id="IPR050086">
    <property type="entry name" value="MetN_ABC_transporter-like"/>
</dbReference>
<evidence type="ECO:0000313" key="10">
    <source>
        <dbReference type="EMBL" id="HGZ59663.1"/>
    </source>
</evidence>
<evidence type="ECO:0000259" key="9">
    <source>
        <dbReference type="PROSITE" id="PS50893"/>
    </source>
</evidence>
<comment type="caution">
    <text evidence="10">The sequence shown here is derived from an EMBL/GenBank/DDBJ whole genome shotgun (WGS) entry which is preliminary data.</text>
</comment>